<evidence type="ECO:0000313" key="6">
    <source>
        <dbReference type="EMBL" id="MDU8886442.1"/>
    </source>
</evidence>
<feature type="domain" description="Methyltransferase small" evidence="5">
    <location>
        <begin position="33"/>
        <end position="137"/>
    </location>
</feature>
<evidence type="ECO:0000313" key="7">
    <source>
        <dbReference type="Proteomes" id="UP001268651"/>
    </source>
</evidence>
<dbReference type="InterPro" id="IPR029063">
    <property type="entry name" value="SAM-dependent_MTases_sf"/>
</dbReference>
<dbReference type="Proteomes" id="UP001268651">
    <property type="component" value="Unassembled WGS sequence"/>
</dbReference>
<dbReference type="Gene3D" id="3.40.50.150">
    <property type="entry name" value="Vaccinia Virus protein VP39"/>
    <property type="match status" value="1"/>
</dbReference>
<gene>
    <name evidence="6" type="ORF">RXV94_09745</name>
</gene>
<dbReference type="PROSITE" id="PS00092">
    <property type="entry name" value="N6_MTASE"/>
    <property type="match status" value="1"/>
</dbReference>
<dbReference type="InterPro" id="IPR052190">
    <property type="entry name" value="Euk-Arch_PrmC-MTase"/>
</dbReference>
<comment type="caution">
    <text evidence="6">The sequence shown here is derived from an EMBL/GenBank/DDBJ whole genome shotgun (WGS) entry which is preliminary data.</text>
</comment>
<name>A0ABU3U7Q8_9FLAO</name>
<evidence type="ECO:0000256" key="2">
    <source>
        <dbReference type="ARBA" id="ARBA00022603"/>
    </source>
</evidence>
<dbReference type="CDD" id="cd02440">
    <property type="entry name" value="AdoMet_MTases"/>
    <property type="match status" value="1"/>
</dbReference>
<dbReference type="GO" id="GO:0032259">
    <property type="term" value="P:methylation"/>
    <property type="evidence" value="ECO:0007669"/>
    <property type="project" value="UniProtKB-KW"/>
</dbReference>
<dbReference type="GO" id="GO:0008168">
    <property type="term" value="F:methyltransferase activity"/>
    <property type="evidence" value="ECO:0007669"/>
    <property type="project" value="UniProtKB-KW"/>
</dbReference>
<keyword evidence="2 6" id="KW-0489">Methyltransferase</keyword>
<evidence type="ECO:0000256" key="1">
    <source>
        <dbReference type="ARBA" id="ARBA00006149"/>
    </source>
</evidence>
<protein>
    <submittedName>
        <fullName evidence="6">Methyltransferase</fullName>
    </submittedName>
</protein>
<dbReference type="Pfam" id="PF05175">
    <property type="entry name" value="MTS"/>
    <property type="match status" value="1"/>
</dbReference>
<dbReference type="RefSeq" id="WP_316662485.1">
    <property type="nucleotide sequence ID" value="NZ_JAWHTF010000005.1"/>
</dbReference>
<keyword evidence="3" id="KW-0808">Transferase</keyword>
<organism evidence="6 7">
    <name type="scientific">Gilvirhabdus luticola</name>
    <dbReference type="NCBI Taxonomy" id="3079858"/>
    <lineage>
        <taxon>Bacteria</taxon>
        <taxon>Pseudomonadati</taxon>
        <taxon>Bacteroidota</taxon>
        <taxon>Flavobacteriia</taxon>
        <taxon>Flavobacteriales</taxon>
        <taxon>Flavobacteriaceae</taxon>
        <taxon>Gilvirhabdus</taxon>
    </lineage>
</organism>
<dbReference type="EMBL" id="JAWHTF010000005">
    <property type="protein sequence ID" value="MDU8886442.1"/>
    <property type="molecule type" value="Genomic_DNA"/>
</dbReference>
<dbReference type="InterPro" id="IPR007848">
    <property type="entry name" value="Small_mtfrase_dom"/>
</dbReference>
<accession>A0ABU3U7Q8</accession>
<evidence type="ECO:0000256" key="3">
    <source>
        <dbReference type="ARBA" id="ARBA00022679"/>
    </source>
</evidence>
<dbReference type="PANTHER" id="PTHR45875">
    <property type="entry name" value="METHYLTRANSFERASE N6AMT1"/>
    <property type="match status" value="1"/>
</dbReference>
<dbReference type="SUPFAM" id="SSF53335">
    <property type="entry name" value="S-adenosyl-L-methionine-dependent methyltransferases"/>
    <property type="match status" value="1"/>
</dbReference>
<dbReference type="InterPro" id="IPR002052">
    <property type="entry name" value="DNA_methylase_N6_adenine_CS"/>
</dbReference>
<keyword evidence="7" id="KW-1185">Reference proteome</keyword>
<sequence length="218" mass="25658">MRKFFKKISNPFFQWWFKKYYSKPRSFKYENISITIAPRVFSPQYTFSTKILLKYLDTLDLDGKTLLELGCGSGIISLFASKKRANVTATDINKTALAYLKSSAKANQLEIEILYSDLFENLKNKMFDYIIINPPYYPRTPKSVEESAWFCGPNFEYFQKLFNQLQFRITNKSNCFMILSEDCNIEKIQTIANSNNLDLNIIKVEKNFWETNYIFKVS</sequence>
<dbReference type="PANTHER" id="PTHR45875:SF1">
    <property type="entry name" value="METHYLTRANSFERASE N6AMT1"/>
    <property type="match status" value="1"/>
</dbReference>
<proteinExistence type="inferred from homology"/>
<reference evidence="6 7" key="1">
    <citation type="submission" date="2023-10" db="EMBL/GenBank/DDBJ databases">
        <title>Marimonas sp. nov. isolated from tidal mud flat.</title>
        <authorList>
            <person name="Jaincy N.J."/>
            <person name="Srinivasan S."/>
            <person name="Lee S.-S."/>
        </authorList>
    </citation>
    <scope>NUCLEOTIDE SEQUENCE [LARGE SCALE GENOMIC DNA]</scope>
    <source>
        <strain evidence="6 7">MJ-SS3</strain>
    </source>
</reference>
<evidence type="ECO:0000259" key="5">
    <source>
        <dbReference type="Pfam" id="PF05175"/>
    </source>
</evidence>
<evidence type="ECO:0000256" key="4">
    <source>
        <dbReference type="ARBA" id="ARBA00022691"/>
    </source>
</evidence>
<keyword evidence="4" id="KW-0949">S-adenosyl-L-methionine</keyword>
<comment type="similarity">
    <text evidence="1">Belongs to the eukaryotic/archaeal PrmC-related family.</text>
</comment>